<dbReference type="EMBL" id="CP032829">
    <property type="protein sequence ID" value="AYJ88029.1"/>
    <property type="molecule type" value="Genomic_DNA"/>
</dbReference>
<dbReference type="AlphaFoldDB" id="A0A494TEQ9"/>
<proteinExistence type="predicted"/>
<evidence type="ECO:0000313" key="3">
    <source>
        <dbReference type="Proteomes" id="UP000276254"/>
    </source>
</evidence>
<feature type="signal peptide" evidence="1">
    <location>
        <begin position="1"/>
        <end position="21"/>
    </location>
</feature>
<keyword evidence="1" id="KW-0732">Signal</keyword>
<sequence>MKNRILTSVAIAGLIALGACNKQTPAAENVADNYENVADNIEDVADNAATDNAQDALENKADAVRAVGENKADAIDATAAQGGTIAEQNAAAAKAK</sequence>
<dbReference type="PROSITE" id="PS51257">
    <property type="entry name" value="PROKAR_LIPOPROTEIN"/>
    <property type="match status" value="1"/>
</dbReference>
<organism evidence="2 3">
    <name type="scientific">Sphingomonas paeninsulae</name>
    <dbReference type="NCBI Taxonomy" id="2319844"/>
    <lineage>
        <taxon>Bacteria</taxon>
        <taxon>Pseudomonadati</taxon>
        <taxon>Pseudomonadota</taxon>
        <taxon>Alphaproteobacteria</taxon>
        <taxon>Sphingomonadales</taxon>
        <taxon>Sphingomonadaceae</taxon>
        <taxon>Sphingomonas</taxon>
    </lineage>
</organism>
<gene>
    <name evidence="2" type="ORF">D3Y57_14560</name>
</gene>
<dbReference type="Proteomes" id="UP000276254">
    <property type="component" value="Chromosome"/>
</dbReference>
<dbReference type="RefSeq" id="WP_121156001.1">
    <property type="nucleotide sequence ID" value="NZ_CP032829.1"/>
</dbReference>
<keyword evidence="3" id="KW-1185">Reference proteome</keyword>
<protein>
    <submittedName>
        <fullName evidence="2">Uncharacterized protein</fullName>
    </submittedName>
</protein>
<dbReference type="KEGG" id="spha:D3Y57_14560"/>
<feature type="chain" id="PRO_5019858771" evidence="1">
    <location>
        <begin position="22"/>
        <end position="96"/>
    </location>
</feature>
<name>A0A494TEQ9_SPHPE</name>
<evidence type="ECO:0000256" key="1">
    <source>
        <dbReference type="SAM" id="SignalP"/>
    </source>
</evidence>
<accession>A0A494TEQ9</accession>
<reference evidence="2 3" key="1">
    <citation type="submission" date="2018-09" db="EMBL/GenBank/DDBJ databases">
        <title>Sphingomonas peninsula sp. nov., isolated from fildes peninsula, Antarctic soil.</title>
        <authorList>
            <person name="Yingchao G."/>
        </authorList>
    </citation>
    <scope>NUCLEOTIDE SEQUENCE [LARGE SCALE GENOMIC DNA]</scope>
    <source>
        <strain evidence="2 3">YZ-8</strain>
    </source>
</reference>
<evidence type="ECO:0000313" key="2">
    <source>
        <dbReference type="EMBL" id="AYJ88029.1"/>
    </source>
</evidence>